<dbReference type="STRING" id="1246581.A0A2H9TJC3"/>
<reference evidence="2 3" key="1">
    <citation type="submission" date="2016-10" db="EMBL/GenBank/DDBJ databases">
        <title>The genome of Paramicrosporidium saccamoebae is the missing link in understanding Cryptomycota and Microsporidia evolution.</title>
        <authorList>
            <person name="Quandt C.A."/>
            <person name="Beaudet D."/>
            <person name="Corsaro D."/>
            <person name="Michel R."/>
            <person name="Corradi N."/>
            <person name="James T."/>
        </authorList>
    </citation>
    <scope>NUCLEOTIDE SEQUENCE [LARGE SCALE GENOMIC DNA]</scope>
    <source>
        <strain evidence="2 3">KSL3</strain>
    </source>
</reference>
<dbReference type="EMBL" id="MTSL01000152">
    <property type="protein sequence ID" value="PJF17857.1"/>
    <property type="molecule type" value="Genomic_DNA"/>
</dbReference>
<evidence type="ECO:0000313" key="2">
    <source>
        <dbReference type="EMBL" id="PJF17857.1"/>
    </source>
</evidence>
<dbReference type="AlphaFoldDB" id="A0A2H9TJC3"/>
<protein>
    <submittedName>
        <fullName evidence="2">Septin-10</fullName>
    </submittedName>
</protein>
<gene>
    <name evidence="2" type="ORF">PSACC_02328</name>
</gene>
<dbReference type="Proteomes" id="UP000240830">
    <property type="component" value="Unassembled WGS sequence"/>
</dbReference>
<dbReference type="SUPFAM" id="SSF52540">
    <property type="entry name" value="P-loop containing nucleoside triphosphate hydrolases"/>
    <property type="match status" value="1"/>
</dbReference>
<dbReference type="Gene3D" id="3.40.50.300">
    <property type="entry name" value="P-loop containing nucleotide triphosphate hydrolases"/>
    <property type="match status" value="1"/>
</dbReference>
<proteinExistence type="predicted"/>
<dbReference type="Pfam" id="PF00735">
    <property type="entry name" value="Septin"/>
    <property type="match status" value="1"/>
</dbReference>
<name>A0A2H9TJC3_9FUNG</name>
<evidence type="ECO:0000313" key="3">
    <source>
        <dbReference type="Proteomes" id="UP000240830"/>
    </source>
</evidence>
<dbReference type="InterPro" id="IPR027417">
    <property type="entry name" value="P-loop_NTPase"/>
</dbReference>
<sequence>MSSALPSGPESSTYTTAVLSSQVCNVGISYYPNYHLTKAREETHRLNLLLLGTESDLLTLGAPGTGKATLLNTLLHGTVVPTTRSRDADDFQVATYCGTQQEGNVAMDVEISEILGYGSDRLADKTYSLQIVELLKQRHQMNHQTERSRVESVVPQTADLIHAVLYFVPPTFMQFSAGEIALFKDMQQLTLVVPVISKADIYTAAELKDKKLLVPKYQAFML</sequence>
<dbReference type="PROSITE" id="PS51719">
    <property type="entry name" value="G_SEPTIN"/>
    <property type="match status" value="1"/>
</dbReference>
<accession>A0A2H9TJC3</accession>
<feature type="domain" description="Septin-type G" evidence="1">
    <location>
        <begin position="51"/>
        <end position="222"/>
    </location>
</feature>
<dbReference type="PANTHER" id="PTHR18884">
    <property type="entry name" value="SEPTIN"/>
    <property type="match status" value="1"/>
</dbReference>
<comment type="caution">
    <text evidence="2">The sequence shown here is derived from an EMBL/GenBank/DDBJ whole genome shotgun (WGS) entry which is preliminary data.</text>
</comment>
<dbReference type="GO" id="GO:0005525">
    <property type="term" value="F:GTP binding"/>
    <property type="evidence" value="ECO:0007669"/>
    <property type="project" value="InterPro"/>
</dbReference>
<dbReference type="OrthoDB" id="416553at2759"/>
<keyword evidence="3" id="KW-1185">Reference proteome</keyword>
<organism evidence="2 3">
    <name type="scientific">Paramicrosporidium saccamoebae</name>
    <dbReference type="NCBI Taxonomy" id="1246581"/>
    <lineage>
        <taxon>Eukaryota</taxon>
        <taxon>Fungi</taxon>
        <taxon>Fungi incertae sedis</taxon>
        <taxon>Cryptomycota</taxon>
        <taxon>Cryptomycota incertae sedis</taxon>
        <taxon>Paramicrosporidium</taxon>
    </lineage>
</organism>
<dbReference type="InterPro" id="IPR030379">
    <property type="entry name" value="G_SEPTIN_dom"/>
</dbReference>
<evidence type="ECO:0000259" key="1">
    <source>
        <dbReference type="PROSITE" id="PS51719"/>
    </source>
</evidence>